<feature type="chain" id="PRO_5040223387" evidence="1">
    <location>
        <begin position="26"/>
        <end position="277"/>
    </location>
</feature>
<gene>
    <name evidence="2" type="ORF">SEMRO_241_G096480.1</name>
</gene>
<dbReference type="Proteomes" id="UP001153069">
    <property type="component" value="Unassembled WGS sequence"/>
</dbReference>
<dbReference type="AlphaFoldDB" id="A0A9N8HAX9"/>
<keyword evidence="1" id="KW-0732">Signal</keyword>
<sequence length="277" mass="28722">MMMRLGLLTTTTTVLLLATVHQVSPQAVDPGICAADGEDRFSCQVESSMTLQLGPDQTVTNSIAASINCLLDDQVGLNFQESEGCTCAATVTDGATGATRTCGCGVCPQGAQGAVSINCTGVENAGPCPFLGCDGSCAGGPGGSSNLGATPEPAATPAPTSSSRKFVAWNFSTKTVYFIHLVFCGGLADGQNDFNELNRIESNRMTTPVILTSRTAHTALAVAAKEKKTQVTLNFCFAAKQEVKRAEFIPSECHGQSLFAPTFLRGGSYSNSKTAAQ</sequence>
<proteinExistence type="predicted"/>
<evidence type="ECO:0000256" key="1">
    <source>
        <dbReference type="SAM" id="SignalP"/>
    </source>
</evidence>
<dbReference type="EMBL" id="CAICTM010000240">
    <property type="protein sequence ID" value="CAB9505735.1"/>
    <property type="molecule type" value="Genomic_DNA"/>
</dbReference>
<reference evidence="2" key="1">
    <citation type="submission" date="2020-06" db="EMBL/GenBank/DDBJ databases">
        <authorList>
            <consortium name="Plant Systems Biology data submission"/>
        </authorList>
    </citation>
    <scope>NUCLEOTIDE SEQUENCE</scope>
    <source>
        <strain evidence="2">D6</strain>
    </source>
</reference>
<protein>
    <submittedName>
        <fullName evidence="2">Uncharacterized protein</fullName>
    </submittedName>
</protein>
<evidence type="ECO:0000313" key="2">
    <source>
        <dbReference type="EMBL" id="CAB9505735.1"/>
    </source>
</evidence>
<name>A0A9N8HAX9_9STRA</name>
<keyword evidence="3" id="KW-1185">Reference proteome</keyword>
<feature type="signal peptide" evidence="1">
    <location>
        <begin position="1"/>
        <end position="25"/>
    </location>
</feature>
<organism evidence="2 3">
    <name type="scientific">Seminavis robusta</name>
    <dbReference type="NCBI Taxonomy" id="568900"/>
    <lineage>
        <taxon>Eukaryota</taxon>
        <taxon>Sar</taxon>
        <taxon>Stramenopiles</taxon>
        <taxon>Ochrophyta</taxon>
        <taxon>Bacillariophyta</taxon>
        <taxon>Bacillariophyceae</taxon>
        <taxon>Bacillariophycidae</taxon>
        <taxon>Naviculales</taxon>
        <taxon>Naviculaceae</taxon>
        <taxon>Seminavis</taxon>
    </lineage>
</organism>
<accession>A0A9N8HAX9</accession>
<comment type="caution">
    <text evidence="2">The sequence shown here is derived from an EMBL/GenBank/DDBJ whole genome shotgun (WGS) entry which is preliminary data.</text>
</comment>
<evidence type="ECO:0000313" key="3">
    <source>
        <dbReference type="Proteomes" id="UP001153069"/>
    </source>
</evidence>